<protein>
    <recommendedName>
        <fullName evidence="4">Nephrocystin 3-like N-terminal domain-containing protein</fullName>
    </recommendedName>
</protein>
<dbReference type="SUPFAM" id="SSF48403">
    <property type="entry name" value="Ankyrin repeat"/>
    <property type="match status" value="1"/>
</dbReference>
<evidence type="ECO:0000256" key="1">
    <source>
        <dbReference type="ARBA" id="ARBA00022737"/>
    </source>
</evidence>
<evidence type="ECO:0000313" key="5">
    <source>
        <dbReference type="EMBL" id="KAK3387314.1"/>
    </source>
</evidence>
<evidence type="ECO:0000313" key="6">
    <source>
        <dbReference type="Proteomes" id="UP001285441"/>
    </source>
</evidence>
<sequence length="1111" mass="124988">MPRNRARKRTASPASEGPAAKKPKPFTVEFADEKINKLEDRLSQTQEEMLRLKVQQGRIEAEQASAADKGKHANEKKKGLEEEAAAIEFISFGADVCIGIVHYYKKLAAYHEDIKDMIVESSKVMVKLQKSITDLQKKLGEITGSNISLGLSGKISSQMRRLLYPLRKSTIPRLQEVVEDSVEDIHDLMTKASHAAIVDDLEATTLLSEAVIAEHFFDATSRRTTSMMSLLASITYQICCGLGDDAAAIILAEIKDKRGRAHQQYEATAGDLYRAFGVAKAQATKCNRRIYIIVDGLNECDDIETLRIWLQVEVGRPAETAMWLLSNRKDSLLDQDSMLKHYTIPLVVGEAEVLSDLRLFIQHHLRVLSENISEEKKQELSEHLVRKSERLSVRCVDCFFDFLRDQQVYSNAEIDDALEMMPKGIFALYDRIMDRIKDVHPKKTQALLEWLIVAQRPLRLEEIADALAVETYSAVFELSPELCQGHVTECCALFIQEQAKLSMGSSDSLRGVIRGWESDISPESMEEHASDKTTFTYQAKVHLGFTRRDVFDEFPILSYIAQNWPVHVGECIKTDGFPLPLTRAPFYSVVDARRPESSPSDEYQKYKDTCVRYVSAYSIDIGKVPPLYAAVYFRWEAAVFWMLDNGLLYDGNRFDPIISSPLQLAVLRRFPNIVKALVDAGCRGNENIIRMLAKPLESSPEELYKAWSAPGAYLLAGEKGCVNKAAIEAVLSTLSLPFNAQWLQQVLQEKLWFTSSEDEMVDFLIEKAKELVEDGASIISFWGVAFAAKNVPLLERLLPRECDDIDTKSFNIALQESAVQLGRRMAPRDKFMAGTASILLFMSRRTAAIIQRDSLGVLAIHGYHQIILLPMRMALQKSSNPELTAELAAFSNRVQGTTLLHPGLIDFYYDKYPTISQLLFSAISRLPFRGELACYLADWLVLRHTAGDIKPPILVLDPPAIVLWQASPDWKALHGDKTEEPRPWGLGLVPHGPGDGRMEVTGPPGVLKIDDIEAPLWKFVRNVVHTHGGGADMTILPLFEERAWWPAGSGQLSDVWLFKLDEGGLIELRILQEATVAKRRNRDGMQLYKGVREGIIPIPDVETWRRERQGL</sequence>
<evidence type="ECO:0000256" key="2">
    <source>
        <dbReference type="SAM" id="Coils"/>
    </source>
</evidence>
<gene>
    <name evidence="5" type="ORF">B0H63DRAFT_521372</name>
</gene>
<keyword evidence="1" id="KW-0677">Repeat</keyword>
<dbReference type="EMBL" id="JAULSW010000003">
    <property type="protein sequence ID" value="KAK3387314.1"/>
    <property type="molecule type" value="Genomic_DNA"/>
</dbReference>
<feature type="coiled-coil region" evidence="2">
    <location>
        <begin position="28"/>
        <end position="55"/>
    </location>
</feature>
<reference evidence="5" key="1">
    <citation type="journal article" date="2023" name="Mol. Phylogenet. Evol.">
        <title>Genome-scale phylogeny and comparative genomics of the fungal order Sordariales.</title>
        <authorList>
            <person name="Hensen N."/>
            <person name="Bonometti L."/>
            <person name="Westerberg I."/>
            <person name="Brannstrom I.O."/>
            <person name="Guillou S."/>
            <person name="Cros-Aarteil S."/>
            <person name="Calhoun S."/>
            <person name="Haridas S."/>
            <person name="Kuo A."/>
            <person name="Mondo S."/>
            <person name="Pangilinan J."/>
            <person name="Riley R."/>
            <person name="LaButti K."/>
            <person name="Andreopoulos B."/>
            <person name="Lipzen A."/>
            <person name="Chen C."/>
            <person name="Yan M."/>
            <person name="Daum C."/>
            <person name="Ng V."/>
            <person name="Clum A."/>
            <person name="Steindorff A."/>
            <person name="Ohm R.A."/>
            <person name="Martin F."/>
            <person name="Silar P."/>
            <person name="Natvig D.O."/>
            <person name="Lalanne C."/>
            <person name="Gautier V."/>
            <person name="Ament-Velasquez S.L."/>
            <person name="Kruys A."/>
            <person name="Hutchinson M.I."/>
            <person name="Powell A.J."/>
            <person name="Barry K."/>
            <person name="Miller A.N."/>
            <person name="Grigoriev I.V."/>
            <person name="Debuchy R."/>
            <person name="Gladieux P."/>
            <person name="Hiltunen Thoren M."/>
            <person name="Johannesson H."/>
        </authorList>
    </citation>
    <scope>NUCLEOTIDE SEQUENCE</scope>
    <source>
        <strain evidence="5">CBS 232.78</strain>
    </source>
</reference>
<dbReference type="PANTHER" id="PTHR10039">
    <property type="entry name" value="AMELOGENIN"/>
    <property type="match status" value="1"/>
</dbReference>
<keyword evidence="6" id="KW-1185">Reference proteome</keyword>
<accession>A0AAE0NTN7</accession>
<feature type="domain" description="Nephrocystin 3-like N-terminal" evidence="4">
    <location>
        <begin position="196"/>
        <end position="316"/>
    </location>
</feature>
<reference evidence="5" key="2">
    <citation type="submission" date="2023-06" db="EMBL/GenBank/DDBJ databases">
        <authorList>
            <consortium name="Lawrence Berkeley National Laboratory"/>
            <person name="Haridas S."/>
            <person name="Hensen N."/>
            <person name="Bonometti L."/>
            <person name="Westerberg I."/>
            <person name="Brannstrom I.O."/>
            <person name="Guillou S."/>
            <person name="Cros-Aarteil S."/>
            <person name="Calhoun S."/>
            <person name="Kuo A."/>
            <person name="Mondo S."/>
            <person name="Pangilinan J."/>
            <person name="Riley R."/>
            <person name="LaButti K."/>
            <person name="Andreopoulos B."/>
            <person name="Lipzen A."/>
            <person name="Chen C."/>
            <person name="Yanf M."/>
            <person name="Daum C."/>
            <person name="Ng V."/>
            <person name="Clum A."/>
            <person name="Steindorff A."/>
            <person name="Ohm R."/>
            <person name="Martin F."/>
            <person name="Silar P."/>
            <person name="Natvig D."/>
            <person name="Lalanne C."/>
            <person name="Gautier V."/>
            <person name="Ament-velasquez S.L."/>
            <person name="Kruys A."/>
            <person name="Hutchinson M.I."/>
            <person name="Powell A.J."/>
            <person name="Barry K."/>
            <person name="Miller A.N."/>
            <person name="Grigoriev I.V."/>
            <person name="Debuchy R."/>
            <person name="Gladieux P."/>
            <person name="Thoren M.H."/>
            <person name="Johannesson H."/>
        </authorList>
    </citation>
    <scope>NUCLEOTIDE SEQUENCE</scope>
    <source>
        <strain evidence="5">CBS 232.78</strain>
    </source>
</reference>
<organism evidence="5 6">
    <name type="scientific">Podospora didyma</name>
    <dbReference type="NCBI Taxonomy" id="330526"/>
    <lineage>
        <taxon>Eukaryota</taxon>
        <taxon>Fungi</taxon>
        <taxon>Dikarya</taxon>
        <taxon>Ascomycota</taxon>
        <taxon>Pezizomycotina</taxon>
        <taxon>Sordariomycetes</taxon>
        <taxon>Sordariomycetidae</taxon>
        <taxon>Sordariales</taxon>
        <taxon>Podosporaceae</taxon>
        <taxon>Podospora</taxon>
    </lineage>
</organism>
<feature type="region of interest" description="Disordered" evidence="3">
    <location>
        <begin position="1"/>
        <end position="26"/>
    </location>
</feature>
<dbReference type="InterPro" id="IPR036770">
    <property type="entry name" value="Ankyrin_rpt-contain_sf"/>
</dbReference>
<dbReference type="InterPro" id="IPR056884">
    <property type="entry name" value="NPHP3-like_N"/>
</dbReference>
<comment type="caution">
    <text evidence="5">The sequence shown here is derived from an EMBL/GenBank/DDBJ whole genome shotgun (WGS) entry which is preliminary data.</text>
</comment>
<evidence type="ECO:0000259" key="4">
    <source>
        <dbReference type="Pfam" id="PF24883"/>
    </source>
</evidence>
<name>A0AAE0NTN7_9PEZI</name>
<dbReference type="Pfam" id="PF24883">
    <property type="entry name" value="NPHP3_N"/>
    <property type="match status" value="1"/>
</dbReference>
<feature type="compositionally biased region" description="Basic residues" evidence="3">
    <location>
        <begin position="1"/>
        <end position="10"/>
    </location>
</feature>
<evidence type="ECO:0000256" key="3">
    <source>
        <dbReference type="SAM" id="MobiDB-lite"/>
    </source>
</evidence>
<dbReference type="AlphaFoldDB" id="A0AAE0NTN7"/>
<dbReference type="Proteomes" id="UP001285441">
    <property type="component" value="Unassembled WGS sequence"/>
</dbReference>
<dbReference type="PANTHER" id="PTHR10039:SF16">
    <property type="entry name" value="GPI INOSITOL-DEACYLASE"/>
    <property type="match status" value="1"/>
</dbReference>
<proteinExistence type="predicted"/>
<keyword evidence="2" id="KW-0175">Coiled coil</keyword>